<proteinExistence type="predicted"/>
<feature type="compositionally biased region" description="Basic and acidic residues" evidence="1">
    <location>
        <begin position="144"/>
        <end position="162"/>
    </location>
</feature>
<evidence type="ECO:0000313" key="3">
    <source>
        <dbReference type="Proteomes" id="UP000886595"/>
    </source>
</evidence>
<dbReference type="EMBL" id="JAAMPC010000005">
    <property type="protein sequence ID" value="KAG2313203.1"/>
    <property type="molecule type" value="Genomic_DNA"/>
</dbReference>
<dbReference type="Proteomes" id="UP000886595">
    <property type="component" value="Unassembled WGS sequence"/>
</dbReference>
<protein>
    <submittedName>
        <fullName evidence="2">Uncharacterized protein</fullName>
    </submittedName>
</protein>
<organism evidence="2 3">
    <name type="scientific">Brassica carinata</name>
    <name type="common">Ethiopian mustard</name>
    <name type="synonym">Abyssinian cabbage</name>
    <dbReference type="NCBI Taxonomy" id="52824"/>
    <lineage>
        <taxon>Eukaryota</taxon>
        <taxon>Viridiplantae</taxon>
        <taxon>Streptophyta</taxon>
        <taxon>Embryophyta</taxon>
        <taxon>Tracheophyta</taxon>
        <taxon>Spermatophyta</taxon>
        <taxon>Magnoliopsida</taxon>
        <taxon>eudicotyledons</taxon>
        <taxon>Gunneridae</taxon>
        <taxon>Pentapetalae</taxon>
        <taxon>rosids</taxon>
        <taxon>malvids</taxon>
        <taxon>Brassicales</taxon>
        <taxon>Brassicaceae</taxon>
        <taxon>Brassiceae</taxon>
        <taxon>Brassica</taxon>
    </lineage>
</organism>
<sequence>MEVVNKALVQKERGWGKNNRFSHLHLCPVSMERMKQQFGLLNLQEFQTMWELKAKDLAAKEKLSQTKLLDKLLEKTEPLSELEVALKKKLIKDMLSIKLIFCGLSAGGIIPPLRERDTDDDVSDIIPSEVEVVEISDEEEEDMKDAGKDGGGREEAEIREVQGVKVGSQARRRQSSKGDGKRRKRRS</sequence>
<keyword evidence="3" id="KW-1185">Reference proteome</keyword>
<reference evidence="2 3" key="1">
    <citation type="submission" date="2020-02" db="EMBL/GenBank/DDBJ databases">
        <authorList>
            <person name="Ma Q."/>
            <person name="Huang Y."/>
            <person name="Song X."/>
            <person name="Pei D."/>
        </authorList>
    </citation>
    <scope>NUCLEOTIDE SEQUENCE [LARGE SCALE GENOMIC DNA]</scope>
    <source>
        <strain evidence="2">Sxm20200214</strain>
        <tissue evidence="2">Leaf</tissue>
    </source>
</reference>
<evidence type="ECO:0000313" key="2">
    <source>
        <dbReference type="EMBL" id="KAG2313203.1"/>
    </source>
</evidence>
<name>A0A8X7VK85_BRACI</name>
<feature type="region of interest" description="Disordered" evidence="1">
    <location>
        <begin position="133"/>
        <end position="187"/>
    </location>
</feature>
<gene>
    <name evidence="2" type="ORF">Bca52824_024760</name>
</gene>
<evidence type="ECO:0000256" key="1">
    <source>
        <dbReference type="SAM" id="MobiDB-lite"/>
    </source>
</evidence>
<dbReference type="AlphaFoldDB" id="A0A8X7VK85"/>
<accession>A0A8X7VK85</accession>
<comment type="caution">
    <text evidence="2">The sequence shown here is derived from an EMBL/GenBank/DDBJ whole genome shotgun (WGS) entry which is preliminary data.</text>
</comment>
<feature type="compositionally biased region" description="Basic residues" evidence="1">
    <location>
        <begin position="170"/>
        <end position="187"/>
    </location>
</feature>
<feature type="compositionally biased region" description="Acidic residues" evidence="1">
    <location>
        <begin position="133"/>
        <end position="143"/>
    </location>
</feature>